<dbReference type="InterPro" id="IPR000719">
    <property type="entry name" value="Prot_kinase_dom"/>
</dbReference>
<evidence type="ECO:0000259" key="18">
    <source>
        <dbReference type="PROSITE" id="PS50108"/>
    </source>
</evidence>
<dbReference type="FunFam" id="3.30.200.20:FF:000705">
    <property type="entry name" value="Non-specific serine/threonine protein kinase"/>
    <property type="match status" value="1"/>
</dbReference>
<dbReference type="FunFam" id="1.10.510.10:FF:000011">
    <property type="entry name" value="Non-specific serine/threonine protein kinase"/>
    <property type="match status" value="1"/>
</dbReference>
<dbReference type="GO" id="GO:0009791">
    <property type="term" value="P:post-embryonic development"/>
    <property type="evidence" value="ECO:0007669"/>
    <property type="project" value="UniProtKB-ARBA"/>
</dbReference>
<evidence type="ECO:0000256" key="12">
    <source>
        <dbReference type="ARBA" id="ARBA00023273"/>
    </source>
</evidence>
<dbReference type="GO" id="GO:0005829">
    <property type="term" value="C:cytosol"/>
    <property type="evidence" value="ECO:0007669"/>
    <property type="project" value="UniProtKB-ARBA"/>
</dbReference>
<dbReference type="PROSITE" id="PS50011">
    <property type="entry name" value="PROTEIN_KINASE_DOM"/>
    <property type="match status" value="1"/>
</dbReference>
<dbReference type="GO" id="GO:0005886">
    <property type="term" value="C:plasma membrane"/>
    <property type="evidence" value="ECO:0007669"/>
    <property type="project" value="UniProtKB-ARBA"/>
</dbReference>
<keyword evidence="12" id="KW-0966">Cell projection</keyword>
<dbReference type="Gene3D" id="1.10.510.10">
    <property type="entry name" value="Transferase(Phosphotransferase) domain 1"/>
    <property type="match status" value="1"/>
</dbReference>
<dbReference type="InterPro" id="IPR051931">
    <property type="entry name" value="PAK3-like"/>
</dbReference>
<dbReference type="PANTHER" id="PTHR45832:SF22">
    <property type="entry name" value="SERINE_THREONINE-PROTEIN KINASE SAMKA-RELATED"/>
    <property type="match status" value="1"/>
</dbReference>
<dbReference type="Pfam" id="PF00786">
    <property type="entry name" value="PBD"/>
    <property type="match status" value="1"/>
</dbReference>
<dbReference type="Pfam" id="PF00069">
    <property type="entry name" value="Pkinase"/>
    <property type="match status" value="1"/>
</dbReference>
<sequence>MFTGFSSDINTLKEVNKMLSKMPFGKKKSTSSDDKPMSISGPTEVKHNVHVGFDRQTGDFVGLPPAWNSLLQHSNISKEEQKKNPEAVIKSIKFLKKSFKQKSTHEQKYLKVATTIEESEDELSDEDKSSSMPPPSPHGKDARSDEVFVTAKTDPNKKNDNQGDEIDSRTNNVTDGMAKVTLDNQKTKEDGEEEVLQRRPKSQKKNLSDDEIHAGLQRLASPGDASSKYQIQKKLGSGASGNVCMAKPVDADAVVAIKMMDLTNQPKKELLITEIEVMKDYKHPNIVNFLDCYYLSEKQELWVVMEYLDGGALTDVVTETIMNEGQIAAVSRECLQALDYLHEKHCIHRDIKSDNVLLGMNGTVKLTDFGFCAQLSGDSAKRQTMVGTPYWMAPEVVSRKHYGKKVDIWSMGIMIIEMLEGEPPYLNETPLKAIYRIATKGKPDIKNAEKLSPELKDFLDRCLEVEVEKRADTQELLNHKFLTKARPLTTLRPLIVAAKQATGH</sequence>
<feature type="domain" description="CRIB" evidence="18">
    <location>
        <begin position="39"/>
        <end position="52"/>
    </location>
</feature>
<dbReference type="GO" id="GO:0007411">
    <property type="term" value="P:axon guidance"/>
    <property type="evidence" value="ECO:0007669"/>
    <property type="project" value="UniProtKB-ARBA"/>
</dbReference>
<dbReference type="GO" id="GO:0005524">
    <property type="term" value="F:ATP binding"/>
    <property type="evidence" value="ECO:0007669"/>
    <property type="project" value="UniProtKB-UniRule"/>
</dbReference>
<reference evidence="19 20" key="1">
    <citation type="submission" date="2020-06" db="EMBL/GenBank/DDBJ databases">
        <authorList>
            <person name="Li R."/>
            <person name="Bekaert M."/>
        </authorList>
    </citation>
    <scope>NUCLEOTIDE SEQUENCE [LARGE SCALE GENOMIC DNA]</scope>
    <source>
        <strain evidence="20">wild</strain>
    </source>
</reference>
<evidence type="ECO:0000256" key="3">
    <source>
        <dbReference type="ARBA" id="ARBA00008874"/>
    </source>
</evidence>
<dbReference type="Gene3D" id="3.30.200.20">
    <property type="entry name" value="Phosphorylase Kinase, domain 1"/>
    <property type="match status" value="1"/>
</dbReference>
<name>A0A6J8ABM0_MYTCO</name>
<keyword evidence="5" id="KW-0217">Developmental protein</keyword>
<comment type="subcellular location">
    <subcellularLocation>
        <location evidence="1">Cell projection</location>
    </subcellularLocation>
    <subcellularLocation>
        <location evidence="2">Cytoplasm</location>
    </subcellularLocation>
</comment>
<dbReference type="InterPro" id="IPR036936">
    <property type="entry name" value="CRIB_dom_sf"/>
</dbReference>
<evidence type="ECO:0000256" key="5">
    <source>
        <dbReference type="ARBA" id="ARBA00022473"/>
    </source>
</evidence>
<keyword evidence="11 15" id="KW-0067">ATP-binding</keyword>
<evidence type="ECO:0000256" key="1">
    <source>
        <dbReference type="ARBA" id="ARBA00004316"/>
    </source>
</evidence>
<organism evidence="19 20">
    <name type="scientific">Mytilus coruscus</name>
    <name type="common">Sea mussel</name>
    <dbReference type="NCBI Taxonomy" id="42192"/>
    <lineage>
        <taxon>Eukaryota</taxon>
        <taxon>Metazoa</taxon>
        <taxon>Spiralia</taxon>
        <taxon>Lophotrochozoa</taxon>
        <taxon>Mollusca</taxon>
        <taxon>Bivalvia</taxon>
        <taxon>Autobranchia</taxon>
        <taxon>Pteriomorphia</taxon>
        <taxon>Mytilida</taxon>
        <taxon>Mytiloidea</taxon>
        <taxon>Mytilidae</taxon>
        <taxon>Mytilinae</taxon>
        <taxon>Mytilus</taxon>
    </lineage>
</organism>
<dbReference type="OrthoDB" id="2914378at2759"/>
<dbReference type="Gene3D" id="3.90.810.10">
    <property type="entry name" value="CRIB domain"/>
    <property type="match status" value="1"/>
</dbReference>
<dbReference type="InterPro" id="IPR011009">
    <property type="entry name" value="Kinase-like_dom_sf"/>
</dbReference>
<dbReference type="InterPro" id="IPR000095">
    <property type="entry name" value="CRIB_dom"/>
</dbReference>
<keyword evidence="10" id="KW-0418">Kinase</keyword>
<dbReference type="PROSITE" id="PS00108">
    <property type="entry name" value="PROTEIN_KINASE_ST"/>
    <property type="match status" value="1"/>
</dbReference>
<evidence type="ECO:0000256" key="9">
    <source>
        <dbReference type="ARBA" id="ARBA00022741"/>
    </source>
</evidence>
<evidence type="ECO:0000256" key="7">
    <source>
        <dbReference type="ARBA" id="ARBA00022527"/>
    </source>
</evidence>
<evidence type="ECO:0000313" key="20">
    <source>
        <dbReference type="Proteomes" id="UP000507470"/>
    </source>
</evidence>
<evidence type="ECO:0000256" key="16">
    <source>
        <dbReference type="SAM" id="MobiDB-lite"/>
    </source>
</evidence>
<feature type="domain" description="Protein kinase" evidence="17">
    <location>
        <begin position="229"/>
        <end position="482"/>
    </location>
</feature>
<evidence type="ECO:0000259" key="17">
    <source>
        <dbReference type="PROSITE" id="PS50011"/>
    </source>
</evidence>
<dbReference type="SMART" id="SM00285">
    <property type="entry name" value="PBD"/>
    <property type="match status" value="1"/>
</dbReference>
<keyword evidence="8 19" id="KW-0808">Transferase</keyword>
<feature type="binding site" evidence="15">
    <location>
        <position position="258"/>
    </location>
    <ligand>
        <name>ATP</name>
        <dbReference type="ChEBI" id="CHEBI:30616"/>
    </ligand>
</feature>
<dbReference type="Proteomes" id="UP000507470">
    <property type="component" value="Unassembled WGS sequence"/>
</dbReference>
<evidence type="ECO:0000256" key="14">
    <source>
        <dbReference type="ARBA" id="ARBA00048679"/>
    </source>
</evidence>
<evidence type="ECO:0000256" key="15">
    <source>
        <dbReference type="PROSITE-ProRule" id="PRU10141"/>
    </source>
</evidence>
<evidence type="ECO:0000313" key="19">
    <source>
        <dbReference type="EMBL" id="CAC5365307.1"/>
    </source>
</evidence>
<dbReference type="PROSITE" id="PS00107">
    <property type="entry name" value="PROTEIN_KINASE_ATP"/>
    <property type="match status" value="1"/>
</dbReference>
<protein>
    <recommendedName>
        <fullName evidence="4">non-specific serine/threonine protein kinase</fullName>
        <ecNumber evidence="4">2.7.11.1</ecNumber>
    </recommendedName>
</protein>
<feature type="region of interest" description="Disordered" evidence="16">
    <location>
        <begin position="117"/>
        <end position="211"/>
    </location>
</feature>
<comment type="catalytic activity">
    <reaction evidence="14">
        <text>L-seryl-[protein] + ATP = O-phospho-L-seryl-[protein] + ADP + H(+)</text>
        <dbReference type="Rhea" id="RHEA:17989"/>
        <dbReference type="Rhea" id="RHEA-COMP:9863"/>
        <dbReference type="Rhea" id="RHEA-COMP:11604"/>
        <dbReference type="ChEBI" id="CHEBI:15378"/>
        <dbReference type="ChEBI" id="CHEBI:29999"/>
        <dbReference type="ChEBI" id="CHEBI:30616"/>
        <dbReference type="ChEBI" id="CHEBI:83421"/>
        <dbReference type="ChEBI" id="CHEBI:456216"/>
        <dbReference type="EC" id="2.7.11.1"/>
    </reaction>
</comment>
<dbReference type="SUPFAM" id="SSF56112">
    <property type="entry name" value="Protein kinase-like (PK-like)"/>
    <property type="match status" value="1"/>
</dbReference>
<keyword evidence="9 15" id="KW-0547">Nucleotide-binding</keyword>
<dbReference type="SMART" id="SM00220">
    <property type="entry name" value="S_TKc"/>
    <property type="match status" value="1"/>
</dbReference>
<proteinExistence type="inferred from homology"/>
<keyword evidence="20" id="KW-1185">Reference proteome</keyword>
<keyword evidence="7" id="KW-0723">Serine/threonine-protein kinase</keyword>
<comment type="catalytic activity">
    <reaction evidence="13">
        <text>L-threonyl-[protein] + ATP = O-phospho-L-threonyl-[protein] + ADP + H(+)</text>
        <dbReference type="Rhea" id="RHEA:46608"/>
        <dbReference type="Rhea" id="RHEA-COMP:11060"/>
        <dbReference type="Rhea" id="RHEA-COMP:11605"/>
        <dbReference type="ChEBI" id="CHEBI:15378"/>
        <dbReference type="ChEBI" id="CHEBI:30013"/>
        <dbReference type="ChEBI" id="CHEBI:30616"/>
        <dbReference type="ChEBI" id="CHEBI:61977"/>
        <dbReference type="ChEBI" id="CHEBI:456216"/>
        <dbReference type="EC" id="2.7.11.1"/>
    </reaction>
</comment>
<dbReference type="EC" id="2.7.11.1" evidence="4"/>
<dbReference type="CDD" id="cd06614">
    <property type="entry name" value="STKc_PAK"/>
    <property type="match status" value="1"/>
</dbReference>
<accession>A0A6J8ABM0</accession>
<dbReference type="CDD" id="cd01093">
    <property type="entry name" value="CRIB_PAK_like"/>
    <property type="match status" value="1"/>
</dbReference>
<evidence type="ECO:0000256" key="6">
    <source>
        <dbReference type="ARBA" id="ARBA00022490"/>
    </source>
</evidence>
<dbReference type="PROSITE" id="PS50108">
    <property type="entry name" value="CRIB"/>
    <property type="match status" value="1"/>
</dbReference>
<comment type="similarity">
    <text evidence="3">Belongs to the protein kinase superfamily. STE Ser/Thr protein kinase family. STE20 subfamily.</text>
</comment>
<dbReference type="InterPro" id="IPR017441">
    <property type="entry name" value="Protein_kinase_ATP_BS"/>
</dbReference>
<dbReference type="InterPro" id="IPR033923">
    <property type="entry name" value="PAK_BD"/>
</dbReference>
<dbReference type="InterPro" id="IPR008271">
    <property type="entry name" value="Ser/Thr_kinase_AS"/>
</dbReference>
<dbReference type="PANTHER" id="PTHR45832">
    <property type="entry name" value="SERINE/THREONINE-PROTEIN KINASE SAMKA-RELATED-RELATED"/>
    <property type="match status" value="1"/>
</dbReference>
<evidence type="ECO:0000256" key="11">
    <source>
        <dbReference type="ARBA" id="ARBA00022840"/>
    </source>
</evidence>
<evidence type="ECO:0000256" key="8">
    <source>
        <dbReference type="ARBA" id="ARBA00022679"/>
    </source>
</evidence>
<evidence type="ECO:0000256" key="13">
    <source>
        <dbReference type="ARBA" id="ARBA00047899"/>
    </source>
</evidence>
<dbReference type="GO" id="GO:0004674">
    <property type="term" value="F:protein serine/threonine kinase activity"/>
    <property type="evidence" value="ECO:0007669"/>
    <property type="project" value="UniProtKB-KW"/>
</dbReference>
<dbReference type="GO" id="GO:0030054">
    <property type="term" value="C:cell junction"/>
    <property type="evidence" value="ECO:0007669"/>
    <property type="project" value="UniProtKB-ARBA"/>
</dbReference>
<feature type="region of interest" description="Disordered" evidence="16">
    <location>
        <begin position="23"/>
        <end position="43"/>
    </location>
</feature>
<dbReference type="GO" id="GO:0034329">
    <property type="term" value="P:cell junction assembly"/>
    <property type="evidence" value="ECO:0007669"/>
    <property type="project" value="UniProtKB-ARBA"/>
</dbReference>
<dbReference type="GO" id="GO:0016477">
    <property type="term" value="P:cell migration"/>
    <property type="evidence" value="ECO:0007669"/>
    <property type="project" value="UniProtKB-ARBA"/>
</dbReference>
<dbReference type="EMBL" id="CACVKT020001115">
    <property type="protein sequence ID" value="CAC5365307.1"/>
    <property type="molecule type" value="Genomic_DNA"/>
</dbReference>
<evidence type="ECO:0000256" key="2">
    <source>
        <dbReference type="ARBA" id="ARBA00004496"/>
    </source>
</evidence>
<evidence type="ECO:0000256" key="10">
    <source>
        <dbReference type="ARBA" id="ARBA00022777"/>
    </source>
</evidence>
<dbReference type="FunFam" id="3.90.810.10:FF:000005">
    <property type="entry name" value="Non-specific serine/threonine protein kinase"/>
    <property type="match status" value="1"/>
</dbReference>
<keyword evidence="6" id="KW-0963">Cytoplasm</keyword>
<gene>
    <name evidence="19" type="ORF">MCOR_6041</name>
</gene>
<dbReference type="AlphaFoldDB" id="A0A6J8ABM0"/>
<evidence type="ECO:0000256" key="4">
    <source>
        <dbReference type="ARBA" id="ARBA00012513"/>
    </source>
</evidence>
<dbReference type="GO" id="GO:0042995">
    <property type="term" value="C:cell projection"/>
    <property type="evidence" value="ECO:0007669"/>
    <property type="project" value="UniProtKB-SubCell"/>
</dbReference>
<dbReference type="GO" id="GO:0009887">
    <property type="term" value="P:animal organ morphogenesis"/>
    <property type="evidence" value="ECO:0007669"/>
    <property type="project" value="UniProtKB-ARBA"/>
</dbReference>